<evidence type="ECO:0000313" key="1">
    <source>
        <dbReference type="EMBL" id="CUU68054.1"/>
    </source>
</evidence>
<protein>
    <recommendedName>
        <fullName evidence="3">DUF4054 domain-containing protein</fullName>
    </recommendedName>
</protein>
<sequence>MASVILDISDFRALYPAFADTELYPDINITTAFDTATLYKSNESSKCVSIDRLRTMLYLLTAHILFVNQKANNGDQSGLLASATVDKVSVSMQTSSKNNAFHYWLNQSPYGQQYLALSRLCLLGGVYVGGSPEMIAYPKARFW</sequence>
<evidence type="ECO:0000313" key="2">
    <source>
        <dbReference type="Proteomes" id="UP000052237"/>
    </source>
</evidence>
<keyword evidence="2" id="KW-1185">Reference proteome</keyword>
<dbReference type="InterPro" id="IPR025127">
    <property type="entry name" value="DUF4054"/>
</dbReference>
<proteinExistence type="predicted"/>
<comment type="caution">
    <text evidence="1">The sequence shown here is derived from an EMBL/GenBank/DDBJ whole genome shotgun (WGS) entry which is preliminary data.</text>
</comment>
<accession>A0A0S4R1R9</accession>
<evidence type="ECO:0008006" key="3">
    <source>
        <dbReference type="Google" id="ProtNLM"/>
    </source>
</evidence>
<dbReference type="EMBL" id="FAVB01000001">
    <property type="protein sequence ID" value="CUU68054.1"/>
    <property type="molecule type" value="Genomic_DNA"/>
</dbReference>
<dbReference type="RefSeq" id="WP_059434840.1">
    <property type="nucleotide sequence ID" value="NZ_FAVB01000001.1"/>
</dbReference>
<name>A0A0S4R1R9_CAMHY</name>
<gene>
    <name evidence="1" type="ORF">ERS686654_00047</name>
</gene>
<dbReference type="AlphaFoldDB" id="A0A0S4R1R9"/>
<organism evidence="1 2">
    <name type="scientific">Campylobacter hyointestinalis subsp. hyointestinalis</name>
    <dbReference type="NCBI Taxonomy" id="91352"/>
    <lineage>
        <taxon>Bacteria</taxon>
        <taxon>Pseudomonadati</taxon>
        <taxon>Campylobacterota</taxon>
        <taxon>Epsilonproteobacteria</taxon>
        <taxon>Campylobacterales</taxon>
        <taxon>Campylobacteraceae</taxon>
        <taxon>Campylobacter</taxon>
    </lineage>
</organism>
<reference evidence="1 2" key="1">
    <citation type="submission" date="2015-11" db="EMBL/GenBank/DDBJ databases">
        <authorList>
            <consortium name="Pathogen Informatics"/>
        </authorList>
    </citation>
    <scope>NUCLEOTIDE SEQUENCE [LARGE SCALE GENOMIC DNA]</scope>
    <source>
        <strain evidence="1 2">006A-0059</strain>
    </source>
</reference>
<dbReference type="Pfam" id="PF13262">
    <property type="entry name" value="DUF4054"/>
    <property type="match status" value="1"/>
</dbReference>
<dbReference type="Proteomes" id="UP000052237">
    <property type="component" value="Unassembled WGS sequence"/>
</dbReference>